<dbReference type="EMBL" id="JACVVK020000005">
    <property type="protein sequence ID" value="KAK7506923.1"/>
    <property type="molecule type" value="Genomic_DNA"/>
</dbReference>
<dbReference type="Proteomes" id="UP001519460">
    <property type="component" value="Unassembled WGS sequence"/>
</dbReference>
<feature type="region of interest" description="Disordered" evidence="1">
    <location>
        <begin position="30"/>
        <end position="79"/>
    </location>
</feature>
<evidence type="ECO:0000313" key="3">
    <source>
        <dbReference type="Proteomes" id="UP001519460"/>
    </source>
</evidence>
<feature type="compositionally biased region" description="Basic residues" evidence="1">
    <location>
        <begin position="30"/>
        <end position="45"/>
    </location>
</feature>
<reference evidence="2 3" key="1">
    <citation type="journal article" date="2023" name="Sci. Data">
        <title>Genome assembly of the Korean intertidal mud-creeper Batillaria attramentaria.</title>
        <authorList>
            <person name="Patra A.K."/>
            <person name="Ho P.T."/>
            <person name="Jun S."/>
            <person name="Lee S.J."/>
            <person name="Kim Y."/>
            <person name="Won Y.J."/>
        </authorList>
    </citation>
    <scope>NUCLEOTIDE SEQUENCE [LARGE SCALE GENOMIC DNA]</scope>
    <source>
        <strain evidence="2">Wonlab-2016</strain>
    </source>
</reference>
<evidence type="ECO:0000256" key="1">
    <source>
        <dbReference type="SAM" id="MobiDB-lite"/>
    </source>
</evidence>
<gene>
    <name evidence="2" type="ORF">BaRGS_00001774</name>
</gene>
<evidence type="ECO:0000313" key="2">
    <source>
        <dbReference type="EMBL" id="KAK7506923.1"/>
    </source>
</evidence>
<proteinExistence type="predicted"/>
<sequence>MYVFGSVEQEASSVHVMGRALLPRVSHFVHKRKGQLQKPHSQGHSRHSDNNEHHLESQGKVMELSTYTDCGRSPNSGGW</sequence>
<comment type="caution">
    <text evidence="2">The sequence shown here is derived from an EMBL/GenBank/DDBJ whole genome shotgun (WGS) entry which is preliminary data.</text>
</comment>
<feature type="compositionally biased region" description="Polar residues" evidence="1">
    <location>
        <begin position="65"/>
        <end position="79"/>
    </location>
</feature>
<keyword evidence="3" id="KW-1185">Reference proteome</keyword>
<feature type="compositionally biased region" description="Basic and acidic residues" evidence="1">
    <location>
        <begin position="46"/>
        <end position="57"/>
    </location>
</feature>
<dbReference type="AlphaFoldDB" id="A0ABD0M616"/>
<protein>
    <submittedName>
        <fullName evidence="2">Uncharacterized protein</fullName>
    </submittedName>
</protein>
<accession>A0ABD0M616</accession>
<organism evidence="2 3">
    <name type="scientific">Batillaria attramentaria</name>
    <dbReference type="NCBI Taxonomy" id="370345"/>
    <lineage>
        <taxon>Eukaryota</taxon>
        <taxon>Metazoa</taxon>
        <taxon>Spiralia</taxon>
        <taxon>Lophotrochozoa</taxon>
        <taxon>Mollusca</taxon>
        <taxon>Gastropoda</taxon>
        <taxon>Caenogastropoda</taxon>
        <taxon>Sorbeoconcha</taxon>
        <taxon>Cerithioidea</taxon>
        <taxon>Batillariidae</taxon>
        <taxon>Batillaria</taxon>
    </lineage>
</organism>
<name>A0ABD0M616_9CAEN</name>